<dbReference type="SUPFAM" id="SSF53448">
    <property type="entry name" value="Nucleotide-diphospho-sugar transferases"/>
    <property type="match status" value="1"/>
</dbReference>
<dbReference type="EMBL" id="FVZE01000005">
    <property type="protein sequence ID" value="SLK05417.1"/>
    <property type="molecule type" value="Genomic_DNA"/>
</dbReference>
<dbReference type="PANTHER" id="PTHR43685">
    <property type="entry name" value="GLYCOSYLTRANSFERASE"/>
    <property type="match status" value="1"/>
</dbReference>
<evidence type="ECO:0000259" key="1">
    <source>
        <dbReference type="Pfam" id="PF00535"/>
    </source>
</evidence>
<dbReference type="PANTHER" id="PTHR43685:SF2">
    <property type="entry name" value="GLYCOSYLTRANSFERASE 2-LIKE DOMAIN-CONTAINING PROTEIN"/>
    <property type="match status" value="1"/>
</dbReference>
<accession>A0A1U6IBQ4</accession>
<dbReference type="STRING" id="428990.SAMN06295987_105150"/>
<organism evidence="2 3">
    <name type="scientific">Novosphingobium mathurense</name>
    <dbReference type="NCBI Taxonomy" id="428990"/>
    <lineage>
        <taxon>Bacteria</taxon>
        <taxon>Pseudomonadati</taxon>
        <taxon>Pseudomonadota</taxon>
        <taxon>Alphaproteobacteria</taxon>
        <taxon>Sphingomonadales</taxon>
        <taxon>Sphingomonadaceae</taxon>
        <taxon>Novosphingobium</taxon>
    </lineage>
</organism>
<proteinExistence type="predicted"/>
<feature type="domain" description="Glycosyltransferase 2-like" evidence="1">
    <location>
        <begin position="7"/>
        <end position="136"/>
    </location>
</feature>
<dbReference type="InterPro" id="IPR029044">
    <property type="entry name" value="Nucleotide-diphossugar_trans"/>
</dbReference>
<name>A0A1U6IBQ4_9SPHN</name>
<reference evidence="3" key="1">
    <citation type="submission" date="2017-02" db="EMBL/GenBank/DDBJ databases">
        <authorList>
            <person name="Varghese N."/>
            <person name="Submissions S."/>
        </authorList>
    </citation>
    <scope>NUCLEOTIDE SEQUENCE [LARGE SCALE GENOMIC DNA]</scope>
    <source>
        <strain evidence="3">SM117</strain>
    </source>
</reference>
<dbReference type="Pfam" id="PF00535">
    <property type="entry name" value="Glycos_transf_2"/>
    <property type="match status" value="1"/>
</dbReference>
<keyword evidence="2" id="KW-0808">Transferase</keyword>
<dbReference type="InterPro" id="IPR050834">
    <property type="entry name" value="Glycosyltransf_2"/>
</dbReference>
<gene>
    <name evidence="2" type="ORF">SAMN06295987_105150</name>
</gene>
<dbReference type="CDD" id="cd00761">
    <property type="entry name" value="Glyco_tranf_GTA_type"/>
    <property type="match status" value="1"/>
</dbReference>
<dbReference type="Proteomes" id="UP000190989">
    <property type="component" value="Unassembled WGS sequence"/>
</dbReference>
<dbReference type="GO" id="GO:0016740">
    <property type="term" value="F:transferase activity"/>
    <property type="evidence" value="ECO:0007669"/>
    <property type="project" value="UniProtKB-KW"/>
</dbReference>
<dbReference type="InterPro" id="IPR001173">
    <property type="entry name" value="Glyco_trans_2-like"/>
</dbReference>
<protein>
    <submittedName>
        <fullName evidence="2">Glycosyl transferase family 2</fullName>
    </submittedName>
</protein>
<sequence length="324" mass="36055">MTFPKFSVVLPLYNKADHVAASIESALKQSLPALEVIVVNDCSTDGSREIVAAIDDERVRIFDRDQPGPGGYAARNLAIREARGDWIAFLDADDFWHDDHLEILAGAIAKAPAAGVAATRFNHVFDTHSQPQRIARRLENGAVLDFAQFLEAWLEVRECPMWTGAIALRRDLLLEAGLFPEGRAVRGGDKDLWLRAMRHSVFTYDSRFTADFSRDSTNKVSKSTNTLSTPCLIDTARAMLSGAGPREKHLLRLLINQEIAHYARYSLKLDNRIRIPLSDVALPEGWGTLALLAVTRWTPVSWRKSAYQLIKSVRAKHIGAGQTV</sequence>
<dbReference type="Gene3D" id="3.90.550.10">
    <property type="entry name" value="Spore Coat Polysaccharide Biosynthesis Protein SpsA, Chain A"/>
    <property type="match status" value="1"/>
</dbReference>
<evidence type="ECO:0000313" key="3">
    <source>
        <dbReference type="Proteomes" id="UP000190989"/>
    </source>
</evidence>
<evidence type="ECO:0000313" key="2">
    <source>
        <dbReference type="EMBL" id="SLK05417.1"/>
    </source>
</evidence>
<keyword evidence="3" id="KW-1185">Reference proteome</keyword>
<dbReference type="RefSeq" id="WP_079731091.1">
    <property type="nucleotide sequence ID" value="NZ_FVZE01000005.1"/>
</dbReference>
<dbReference type="AlphaFoldDB" id="A0A1U6IBQ4"/>